<dbReference type="GO" id="GO:0070492">
    <property type="term" value="F:oligosaccharide binding"/>
    <property type="evidence" value="ECO:0007669"/>
    <property type="project" value="TreeGrafter"/>
</dbReference>
<evidence type="ECO:0000256" key="1">
    <source>
        <dbReference type="ARBA" id="ARBA00023157"/>
    </source>
</evidence>
<dbReference type="PANTHER" id="PTHR16146">
    <property type="entry name" value="INTELECTIN"/>
    <property type="match status" value="1"/>
</dbReference>
<protein>
    <submittedName>
        <fullName evidence="2">Intelectin</fullName>
    </submittedName>
</protein>
<dbReference type="GO" id="GO:0005615">
    <property type="term" value="C:extracellular space"/>
    <property type="evidence" value="ECO:0007669"/>
    <property type="project" value="TreeGrafter"/>
</dbReference>
<evidence type="ECO:0000313" key="3">
    <source>
        <dbReference type="Proteomes" id="UP000281406"/>
    </source>
</evidence>
<keyword evidence="3" id="KW-1185">Reference proteome</keyword>
<reference evidence="2 3" key="1">
    <citation type="submission" date="2018-10" db="EMBL/GenBank/DDBJ databases">
        <title>Genome assembly for a Yunnan-Guizhou Plateau 3E fish, Anabarilius grahami (Regan), and its evolutionary and genetic applications.</title>
        <authorList>
            <person name="Jiang W."/>
        </authorList>
    </citation>
    <scope>NUCLEOTIDE SEQUENCE [LARGE SCALE GENOMIC DNA]</scope>
    <source>
        <strain evidence="2">AG-KIZ</strain>
        <tissue evidence="2">Muscle</tissue>
    </source>
</reference>
<comment type="caution">
    <text evidence="2">The sequence shown here is derived from an EMBL/GenBank/DDBJ whole genome shotgun (WGS) entry which is preliminary data.</text>
</comment>
<dbReference type="AlphaFoldDB" id="A0A3N0YWZ1"/>
<gene>
    <name evidence="2" type="ORF">DPX16_15063</name>
</gene>
<organism evidence="2 3">
    <name type="scientific">Anabarilius grahami</name>
    <name type="common">Kanglang fish</name>
    <name type="synonym">Barilius grahami</name>
    <dbReference type="NCBI Taxonomy" id="495550"/>
    <lineage>
        <taxon>Eukaryota</taxon>
        <taxon>Metazoa</taxon>
        <taxon>Chordata</taxon>
        <taxon>Craniata</taxon>
        <taxon>Vertebrata</taxon>
        <taxon>Euteleostomi</taxon>
        <taxon>Actinopterygii</taxon>
        <taxon>Neopterygii</taxon>
        <taxon>Teleostei</taxon>
        <taxon>Ostariophysi</taxon>
        <taxon>Cypriniformes</taxon>
        <taxon>Xenocyprididae</taxon>
        <taxon>Xenocypridinae</taxon>
        <taxon>Xenocypridinae incertae sedis</taxon>
        <taxon>Anabarilius</taxon>
    </lineage>
</organism>
<accession>A0A3N0YWZ1</accession>
<dbReference type="Proteomes" id="UP000281406">
    <property type="component" value="Unassembled WGS sequence"/>
</dbReference>
<evidence type="ECO:0000313" key="2">
    <source>
        <dbReference type="EMBL" id="ROL50819.1"/>
    </source>
</evidence>
<dbReference type="EMBL" id="RJVU01019434">
    <property type="protein sequence ID" value="ROL50819.1"/>
    <property type="molecule type" value="Genomic_DNA"/>
</dbReference>
<name>A0A3N0YWZ1_ANAGA</name>
<dbReference type="SUPFAM" id="SSF56496">
    <property type="entry name" value="Fibrinogen C-terminal domain-like"/>
    <property type="match status" value="1"/>
</dbReference>
<dbReference type="InterPro" id="IPR036056">
    <property type="entry name" value="Fibrinogen-like_C"/>
</dbReference>
<dbReference type="PANTHER" id="PTHR16146:SF46">
    <property type="entry name" value="INTELECTIN-1A-RELATED"/>
    <property type="match status" value="1"/>
</dbReference>
<dbReference type="OrthoDB" id="5971203at2759"/>
<keyword evidence="1" id="KW-1015">Disulfide bond</keyword>
<sequence length="218" mass="23822">MTTAGGGWTLVASVHENNMYGKCTVGDRWSSEQGRNANRPDGEGTWANRVTFGTAEAATSDDYKNPGYFDIKFPVRFGIGTCKIDNGPAIPIVYDTGNADYTRSLYGPILRPHFEPGFITFRVFNNEKPAMAICSGTKPTVCDPEHFCIGGGGHFPQEAPRQCGDFTSFDWDGYVSAEGYDVSDRCDPQGGRGPGCTVRVPIISRRLCGAEIKEEKQR</sequence>
<proteinExistence type="predicted"/>